<gene>
    <name evidence="1" type="ORF">E6C76_06950</name>
</gene>
<accession>A0A4S4B250</accession>
<evidence type="ECO:0000313" key="2">
    <source>
        <dbReference type="Proteomes" id="UP000308430"/>
    </source>
</evidence>
<dbReference type="EMBL" id="SSOC01000002">
    <property type="protein sequence ID" value="THF66563.1"/>
    <property type="molecule type" value="Genomic_DNA"/>
</dbReference>
<proteinExistence type="predicted"/>
<dbReference type="Proteomes" id="UP000308430">
    <property type="component" value="Unassembled WGS sequence"/>
</dbReference>
<keyword evidence="2" id="KW-1185">Reference proteome</keyword>
<dbReference type="RefSeq" id="WP_136347504.1">
    <property type="nucleotide sequence ID" value="NZ_SSOC01000002.1"/>
</dbReference>
<sequence length="135" mass="15537">MDSKLQAISLGLRAMESDQAASWLIATYPLSNPEYGDVFQLLRVRSWKRVDQIRLARYYLQKIPFASEKPYEVFASFMSIKLFISVLKELLPKRRADVDLLVYHLQAVLEKAAQTSDDRDAVNAFLNELFSMSKS</sequence>
<dbReference type="AlphaFoldDB" id="A0A4S4B250"/>
<reference evidence="1 2" key="1">
    <citation type="submission" date="2019-04" db="EMBL/GenBank/DDBJ databases">
        <title>Azoarcus nasutitermitis sp. nov. isolated from termite nest.</title>
        <authorList>
            <person name="Lin S.-Y."/>
            <person name="Hameed A."/>
            <person name="Hsu Y.-H."/>
            <person name="Young C.-C."/>
        </authorList>
    </citation>
    <scope>NUCLEOTIDE SEQUENCE [LARGE SCALE GENOMIC DNA]</scope>
    <source>
        <strain evidence="1 2">CC-YHH838</strain>
    </source>
</reference>
<comment type="caution">
    <text evidence="1">The sequence shown here is derived from an EMBL/GenBank/DDBJ whole genome shotgun (WGS) entry which is preliminary data.</text>
</comment>
<name>A0A4S4B250_9RHOO</name>
<organism evidence="1 2">
    <name type="scientific">Pseudothauera nasutitermitis</name>
    <dbReference type="NCBI Taxonomy" id="2565930"/>
    <lineage>
        <taxon>Bacteria</taxon>
        <taxon>Pseudomonadati</taxon>
        <taxon>Pseudomonadota</taxon>
        <taxon>Betaproteobacteria</taxon>
        <taxon>Rhodocyclales</taxon>
        <taxon>Zoogloeaceae</taxon>
        <taxon>Pseudothauera</taxon>
    </lineage>
</organism>
<dbReference type="OrthoDB" id="8481513at2"/>
<protein>
    <submittedName>
        <fullName evidence="1">Uncharacterized protein</fullName>
    </submittedName>
</protein>
<evidence type="ECO:0000313" key="1">
    <source>
        <dbReference type="EMBL" id="THF66563.1"/>
    </source>
</evidence>